<dbReference type="Proteomes" id="UP000053789">
    <property type="component" value="Unassembled WGS sequence"/>
</dbReference>
<dbReference type="OrthoDB" id="4369987at2759"/>
<proteinExistence type="predicted"/>
<accession>A0A0D2HQE4</accession>
<protein>
    <submittedName>
        <fullName evidence="1">Uncharacterized protein</fullName>
    </submittedName>
</protein>
<reference evidence="1" key="1">
    <citation type="submission" date="2015-01" db="EMBL/GenBank/DDBJ databases">
        <title>The Genome Sequence of Cladophialophora bantiana CBS 173.52.</title>
        <authorList>
            <consortium name="The Broad Institute Genomics Platform"/>
            <person name="Cuomo C."/>
            <person name="de Hoog S."/>
            <person name="Gorbushina A."/>
            <person name="Stielow B."/>
            <person name="Teixiera M."/>
            <person name="Abouelleil A."/>
            <person name="Chapman S.B."/>
            <person name="Priest M."/>
            <person name="Young S.K."/>
            <person name="Wortman J."/>
            <person name="Nusbaum C."/>
            <person name="Birren B."/>
        </authorList>
    </citation>
    <scope>NUCLEOTIDE SEQUENCE [LARGE SCALE GENOMIC DNA]</scope>
    <source>
        <strain evidence="1">CBS 173.52</strain>
    </source>
</reference>
<dbReference type="AlphaFoldDB" id="A0A0D2HQE4"/>
<dbReference type="RefSeq" id="XP_016613343.1">
    <property type="nucleotide sequence ID" value="XM_016770434.1"/>
</dbReference>
<organism evidence="1 2">
    <name type="scientific">Cladophialophora bantiana (strain ATCC 10958 / CBS 173.52 / CDC B-1940 / NIH 8579)</name>
    <name type="common">Xylohypha bantiana</name>
    <dbReference type="NCBI Taxonomy" id="1442370"/>
    <lineage>
        <taxon>Eukaryota</taxon>
        <taxon>Fungi</taxon>
        <taxon>Dikarya</taxon>
        <taxon>Ascomycota</taxon>
        <taxon>Pezizomycotina</taxon>
        <taxon>Eurotiomycetes</taxon>
        <taxon>Chaetothyriomycetidae</taxon>
        <taxon>Chaetothyriales</taxon>
        <taxon>Herpotrichiellaceae</taxon>
        <taxon>Cladophialophora</taxon>
    </lineage>
</organism>
<name>A0A0D2HQE4_CLAB1</name>
<gene>
    <name evidence="1" type="ORF">Z519_12729</name>
</gene>
<dbReference type="EMBL" id="KN847013">
    <property type="protein sequence ID" value="KIW86674.1"/>
    <property type="molecule type" value="Genomic_DNA"/>
</dbReference>
<dbReference type="GeneID" id="27705657"/>
<dbReference type="HOGENOM" id="CLU_2687624_0_0_1"/>
<evidence type="ECO:0000313" key="2">
    <source>
        <dbReference type="Proteomes" id="UP000053789"/>
    </source>
</evidence>
<evidence type="ECO:0000313" key="1">
    <source>
        <dbReference type="EMBL" id="KIW86674.1"/>
    </source>
</evidence>
<sequence>MDDLQIKTTSSKPSLVDVNHSTLSAADDVDEDWKRLSDPAERRRAQNRMAQVRSFIDPALLMLTMTTAKISQEA</sequence>
<keyword evidence="2" id="KW-1185">Reference proteome</keyword>
<dbReference type="VEuPathDB" id="FungiDB:Z519_12729"/>